<evidence type="ECO:0000259" key="2">
    <source>
        <dbReference type="PROSITE" id="PS50222"/>
    </source>
</evidence>
<feature type="compositionally biased region" description="Polar residues" evidence="1">
    <location>
        <begin position="208"/>
        <end position="221"/>
    </location>
</feature>
<dbReference type="AlphaFoldDB" id="A0A3S0RXD1"/>
<dbReference type="PROSITE" id="PS50222">
    <property type="entry name" value="EF_HAND_2"/>
    <property type="match status" value="3"/>
</dbReference>
<dbReference type="PROSITE" id="PS00018">
    <property type="entry name" value="EF_HAND_1"/>
    <property type="match status" value="2"/>
</dbReference>
<gene>
    <name evidence="3" type="ORF">EEQ99_32840</name>
</gene>
<feature type="region of interest" description="Disordered" evidence="1">
    <location>
        <begin position="1"/>
        <end position="24"/>
    </location>
</feature>
<dbReference type="InterPro" id="IPR002048">
    <property type="entry name" value="EF_hand_dom"/>
</dbReference>
<feature type="compositionally biased region" description="Polar residues" evidence="1">
    <location>
        <begin position="65"/>
        <end position="76"/>
    </location>
</feature>
<organism evidence="3 4">
    <name type="scientific">Rhizobium anhuiense</name>
    <dbReference type="NCBI Taxonomy" id="1184720"/>
    <lineage>
        <taxon>Bacteria</taxon>
        <taxon>Pseudomonadati</taxon>
        <taxon>Pseudomonadota</taxon>
        <taxon>Alphaproteobacteria</taxon>
        <taxon>Hyphomicrobiales</taxon>
        <taxon>Rhizobiaceae</taxon>
        <taxon>Rhizobium/Agrobacterium group</taxon>
        <taxon>Rhizobium</taxon>
    </lineage>
</organism>
<feature type="domain" description="EF-hand" evidence="2">
    <location>
        <begin position="108"/>
        <end position="143"/>
    </location>
</feature>
<dbReference type="RefSeq" id="WP_127431840.1">
    <property type="nucleotide sequence ID" value="NZ_BMFI01000024.1"/>
</dbReference>
<protein>
    <submittedName>
        <fullName evidence="3">EF-hand domain-containing protein</fullName>
    </submittedName>
</protein>
<reference evidence="3 4" key="1">
    <citation type="journal article" date="2015" name="Int. J. Syst. Evol. Microbiol.">
        <title>Rhizobium anhuiense sp. nov., isolated from effective nodules of Vicia faba and Pisum sativum.</title>
        <authorList>
            <person name="Zhang Y.J."/>
            <person name="Zheng W.T."/>
            <person name="Everall I."/>
            <person name="Young J.P."/>
            <person name="Zhang X.X."/>
            <person name="Tian C.F."/>
            <person name="Sui X.H."/>
            <person name="Wang E.T."/>
            <person name="Chen W.X."/>
        </authorList>
    </citation>
    <scope>NUCLEOTIDE SEQUENCE [LARGE SCALE GENOMIC DNA]</scope>
    <source>
        <strain evidence="3 4">CCBAU 23252</strain>
    </source>
</reference>
<evidence type="ECO:0000256" key="1">
    <source>
        <dbReference type="SAM" id="MobiDB-lite"/>
    </source>
</evidence>
<feature type="domain" description="EF-hand" evidence="2">
    <location>
        <begin position="234"/>
        <end position="269"/>
    </location>
</feature>
<dbReference type="SUPFAM" id="SSF47473">
    <property type="entry name" value="EF-hand"/>
    <property type="match status" value="1"/>
</dbReference>
<dbReference type="GO" id="GO:0005509">
    <property type="term" value="F:calcium ion binding"/>
    <property type="evidence" value="ECO:0007669"/>
    <property type="project" value="InterPro"/>
</dbReference>
<feature type="compositionally biased region" description="Low complexity" evidence="1">
    <location>
        <begin position="1"/>
        <end position="23"/>
    </location>
</feature>
<dbReference type="InterPro" id="IPR052591">
    <property type="entry name" value="CML21-like"/>
</dbReference>
<evidence type="ECO:0000313" key="4">
    <source>
        <dbReference type="Proteomes" id="UP000273611"/>
    </source>
</evidence>
<dbReference type="Pfam" id="PF13499">
    <property type="entry name" value="EF-hand_7"/>
    <property type="match status" value="2"/>
</dbReference>
<sequence>MTTISAATSMSSYSYSKSSTSASQDVLSCNTVSAKKSTTTQQLSEDAANSAEKLMSQLMSLTMNGLADQSASSEQQDGGADMDVAQLDSDGDGYVSKAEFVAARPSDVSEDQAGTLFDSFDSEGAGSLSVDALTEAMSAQQSERAEGPPPPPPSDDDDLASLLSDLDTDGDGQVSKAEFVAGRPSDVSEEQAGTLFDSFDSEGAGSLSIDTLTEAMSAQQSERPEGPPPSSSDDDDDQFASLLSDLDTDGDGLVTLDEFMAGKPDDVTESQASQLFSLLDTSGAGSLSAQSTS</sequence>
<feature type="domain" description="EF-hand" evidence="2">
    <location>
        <begin position="154"/>
        <end position="189"/>
    </location>
</feature>
<dbReference type="Gene3D" id="1.10.238.10">
    <property type="entry name" value="EF-hand"/>
    <property type="match status" value="2"/>
</dbReference>
<dbReference type="Proteomes" id="UP000273611">
    <property type="component" value="Unassembled WGS sequence"/>
</dbReference>
<dbReference type="InterPro" id="IPR011992">
    <property type="entry name" value="EF-hand-dom_pair"/>
</dbReference>
<dbReference type="PANTHER" id="PTHR23064">
    <property type="entry name" value="TROPONIN"/>
    <property type="match status" value="1"/>
</dbReference>
<evidence type="ECO:0000313" key="3">
    <source>
        <dbReference type="EMBL" id="RUL95883.1"/>
    </source>
</evidence>
<dbReference type="SMART" id="SM00054">
    <property type="entry name" value="EFh"/>
    <property type="match status" value="5"/>
</dbReference>
<dbReference type="GeneID" id="75222260"/>
<dbReference type="InterPro" id="IPR018247">
    <property type="entry name" value="EF_Hand_1_Ca_BS"/>
</dbReference>
<dbReference type="EMBL" id="RIBW01000027">
    <property type="protein sequence ID" value="RUL95883.1"/>
    <property type="molecule type" value="Genomic_DNA"/>
</dbReference>
<feature type="region of interest" description="Disordered" evidence="1">
    <location>
        <begin position="65"/>
        <end position="252"/>
    </location>
</feature>
<accession>A0A3S0RXD1</accession>
<proteinExistence type="predicted"/>
<name>A0A3S0RXD1_9HYPH</name>
<dbReference type="Pfam" id="PF13202">
    <property type="entry name" value="EF-hand_5"/>
    <property type="match status" value="1"/>
</dbReference>
<comment type="caution">
    <text evidence="3">The sequence shown here is derived from an EMBL/GenBank/DDBJ whole genome shotgun (WGS) entry which is preliminary data.</text>
</comment>
<feature type="compositionally biased region" description="Low complexity" evidence="1">
    <location>
        <begin position="239"/>
        <end position="252"/>
    </location>
</feature>